<dbReference type="Pfam" id="PF01381">
    <property type="entry name" value="HTH_3"/>
    <property type="match status" value="1"/>
</dbReference>
<accession>A0A0B2A3L0</accession>
<dbReference type="CDD" id="cd00093">
    <property type="entry name" value="HTH_XRE"/>
    <property type="match status" value="1"/>
</dbReference>
<sequence>MERDRLDSLRKAHGIDSDADLARVIGVDPATLYRVREGKTVASNEFLAKVAIAFPGASFDHLFTVVPGA</sequence>
<dbReference type="GO" id="GO:0003677">
    <property type="term" value="F:DNA binding"/>
    <property type="evidence" value="ECO:0007669"/>
    <property type="project" value="InterPro"/>
</dbReference>
<evidence type="ECO:0000259" key="1">
    <source>
        <dbReference type="PROSITE" id="PS50943"/>
    </source>
</evidence>
<name>A0A0B2A3L0_9MICO</name>
<evidence type="ECO:0000313" key="2">
    <source>
        <dbReference type="EMBL" id="KHK96359.1"/>
    </source>
</evidence>
<dbReference type="SUPFAM" id="SSF47413">
    <property type="entry name" value="lambda repressor-like DNA-binding domains"/>
    <property type="match status" value="1"/>
</dbReference>
<dbReference type="PROSITE" id="PS50943">
    <property type="entry name" value="HTH_CROC1"/>
    <property type="match status" value="1"/>
</dbReference>
<organism evidence="2 3">
    <name type="scientific">Microbacterium mangrovi</name>
    <dbReference type="NCBI Taxonomy" id="1348253"/>
    <lineage>
        <taxon>Bacteria</taxon>
        <taxon>Bacillati</taxon>
        <taxon>Actinomycetota</taxon>
        <taxon>Actinomycetes</taxon>
        <taxon>Micrococcales</taxon>
        <taxon>Microbacteriaceae</taxon>
        <taxon>Microbacterium</taxon>
    </lineage>
</organism>
<dbReference type="EMBL" id="JTDK01000015">
    <property type="protein sequence ID" value="KHK96359.1"/>
    <property type="molecule type" value="Genomic_DNA"/>
</dbReference>
<protein>
    <recommendedName>
        <fullName evidence="1">HTH cro/C1-type domain-containing protein</fullName>
    </recommendedName>
</protein>
<keyword evidence="3" id="KW-1185">Reference proteome</keyword>
<feature type="domain" description="HTH cro/C1-type" evidence="1">
    <location>
        <begin position="19"/>
        <end position="62"/>
    </location>
</feature>
<comment type="caution">
    <text evidence="2">The sequence shown here is derived from an EMBL/GenBank/DDBJ whole genome shotgun (WGS) entry which is preliminary data.</text>
</comment>
<gene>
    <name evidence="2" type="ORF">LK09_15335</name>
</gene>
<dbReference type="InterPro" id="IPR001387">
    <property type="entry name" value="Cro/C1-type_HTH"/>
</dbReference>
<dbReference type="Gene3D" id="1.10.260.40">
    <property type="entry name" value="lambda repressor-like DNA-binding domains"/>
    <property type="match status" value="1"/>
</dbReference>
<dbReference type="STRING" id="1348253.LK09_15335"/>
<dbReference type="InterPro" id="IPR010982">
    <property type="entry name" value="Lambda_DNA-bd_dom_sf"/>
</dbReference>
<proteinExistence type="predicted"/>
<dbReference type="Proteomes" id="UP000031030">
    <property type="component" value="Unassembled WGS sequence"/>
</dbReference>
<dbReference type="SMART" id="SM00530">
    <property type="entry name" value="HTH_XRE"/>
    <property type="match status" value="1"/>
</dbReference>
<evidence type="ECO:0000313" key="3">
    <source>
        <dbReference type="Proteomes" id="UP000031030"/>
    </source>
</evidence>
<dbReference type="AlphaFoldDB" id="A0A0B2A3L0"/>
<reference evidence="2 3" key="1">
    <citation type="submission" date="2014-11" db="EMBL/GenBank/DDBJ databases">
        <title>Genome sequence of Microbacterium mangrovi MUSC 115(T).</title>
        <authorList>
            <person name="Lee L.-H."/>
        </authorList>
    </citation>
    <scope>NUCLEOTIDE SEQUENCE [LARGE SCALE GENOMIC DNA]</scope>
    <source>
        <strain evidence="2 3">MUSC 115</strain>
    </source>
</reference>